<keyword evidence="3" id="KW-1185">Reference proteome</keyword>
<evidence type="ECO:0000313" key="3">
    <source>
        <dbReference type="Proteomes" id="UP000320042"/>
    </source>
</evidence>
<dbReference type="AlphaFoldDB" id="A0A563U870"/>
<reference evidence="2 3" key="1">
    <citation type="submission" date="2019-07" db="EMBL/GenBank/DDBJ databases">
        <authorList>
            <person name="Kim J."/>
        </authorList>
    </citation>
    <scope>NUCLEOTIDE SEQUENCE [LARGE SCALE GENOMIC DNA]</scope>
    <source>
        <strain evidence="3">dk17</strain>
    </source>
</reference>
<protein>
    <submittedName>
        <fullName evidence="2">Uncharacterized protein</fullName>
    </submittedName>
</protein>
<keyword evidence="1" id="KW-0472">Membrane</keyword>
<sequence>MKRFIAITLLVIHFFNLGGYMLVHLYLLKKSDAFMNELISKNLYNPNTLIELKIKQNLPAINEWNDYKNVNGQIQLKNACYNYVKLKYTKDTLYVKVVPNYAKTKLIEGNIINARQINDIPAKDANQHNGVKKGGADNTYQLLSFDYRFLSFEEKQPLVKADAFSDIPQPFLPVQGRPPAVIV</sequence>
<dbReference type="RefSeq" id="WP_146382471.1">
    <property type="nucleotide sequence ID" value="NZ_VOEJ01000006.1"/>
</dbReference>
<proteinExistence type="predicted"/>
<keyword evidence="1" id="KW-0812">Transmembrane</keyword>
<keyword evidence="1" id="KW-1133">Transmembrane helix</keyword>
<dbReference type="OrthoDB" id="950503at2"/>
<gene>
    <name evidence="2" type="ORF">FPZ43_13600</name>
</gene>
<evidence type="ECO:0000256" key="1">
    <source>
        <dbReference type="SAM" id="Phobius"/>
    </source>
</evidence>
<accession>A0A563U870</accession>
<dbReference type="EMBL" id="VOEJ01000006">
    <property type="protein sequence ID" value="TWR27504.1"/>
    <property type="molecule type" value="Genomic_DNA"/>
</dbReference>
<dbReference type="Proteomes" id="UP000320042">
    <property type="component" value="Unassembled WGS sequence"/>
</dbReference>
<evidence type="ECO:0000313" key="2">
    <source>
        <dbReference type="EMBL" id="TWR27504.1"/>
    </source>
</evidence>
<name>A0A563U870_9SPHI</name>
<comment type="caution">
    <text evidence="2">The sequence shown here is derived from an EMBL/GenBank/DDBJ whole genome shotgun (WGS) entry which is preliminary data.</text>
</comment>
<organism evidence="2 3">
    <name type="scientific">Mucilaginibacter pallidiroseus</name>
    <dbReference type="NCBI Taxonomy" id="2599295"/>
    <lineage>
        <taxon>Bacteria</taxon>
        <taxon>Pseudomonadati</taxon>
        <taxon>Bacteroidota</taxon>
        <taxon>Sphingobacteriia</taxon>
        <taxon>Sphingobacteriales</taxon>
        <taxon>Sphingobacteriaceae</taxon>
        <taxon>Mucilaginibacter</taxon>
    </lineage>
</organism>
<feature type="transmembrane region" description="Helical" evidence="1">
    <location>
        <begin position="6"/>
        <end position="28"/>
    </location>
</feature>